<feature type="transmembrane region" description="Helical" evidence="8">
    <location>
        <begin position="12"/>
        <end position="36"/>
    </location>
</feature>
<proteinExistence type="inferred from homology"/>
<feature type="transmembrane region" description="Helical" evidence="8">
    <location>
        <begin position="79"/>
        <end position="101"/>
    </location>
</feature>
<organism evidence="9 10">
    <name type="scientific">Lacibacter cauensis</name>
    <dbReference type="NCBI Taxonomy" id="510947"/>
    <lineage>
        <taxon>Bacteria</taxon>
        <taxon>Pseudomonadati</taxon>
        <taxon>Bacteroidota</taxon>
        <taxon>Chitinophagia</taxon>
        <taxon>Chitinophagales</taxon>
        <taxon>Chitinophagaceae</taxon>
        <taxon>Lacibacter</taxon>
    </lineage>
</organism>
<keyword evidence="10" id="KW-1185">Reference proteome</keyword>
<dbReference type="GO" id="GO:0005886">
    <property type="term" value="C:plasma membrane"/>
    <property type="evidence" value="ECO:0007669"/>
    <property type="project" value="UniProtKB-SubCell"/>
</dbReference>
<dbReference type="AlphaFoldDB" id="A0A562SJS5"/>
<evidence type="ECO:0000256" key="3">
    <source>
        <dbReference type="ARBA" id="ARBA00022475"/>
    </source>
</evidence>
<comment type="similarity">
    <text evidence="2">Belongs to the UPF0073 (Hly-III) family.</text>
</comment>
<keyword evidence="6 8" id="KW-0472">Membrane</keyword>
<feature type="transmembrane region" description="Helical" evidence="8">
    <location>
        <begin position="188"/>
        <end position="209"/>
    </location>
</feature>
<dbReference type="GO" id="GO:0046872">
    <property type="term" value="F:metal ion binding"/>
    <property type="evidence" value="ECO:0007669"/>
    <property type="project" value="UniProtKB-KW"/>
</dbReference>
<accession>A0A562SJS5</accession>
<dbReference type="Pfam" id="PF03006">
    <property type="entry name" value="HlyIII"/>
    <property type="match status" value="1"/>
</dbReference>
<dbReference type="OrthoDB" id="9813689at2"/>
<evidence type="ECO:0000256" key="8">
    <source>
        <dbReference type="SAM" id="Phobius"/>
    </source>
</evidence>
<evidence type="ECO:0000313" key="9">
    <source>
        <dbReference type="EMBL" id="TWI81509.1"/>
    </source>
</evidence>
<feature type="binding site" evidence="7">
    <location>
        <position position="188"/>
    </location>
    <ligand>
        <name>Zn(2+)</name>
        <dbReference type="ChEBI" id="CHEBI:29105"/>
    </ligand>
</feature>
<dbReference type="Proteomes" id="UP000316167">
    <property type="component" value="Unassembled WGS sequence"/>
</dbReference>
<evidence type="ECO:0000256" key="2">
    <source>
        <dbReference type="ARBA" id="ARBA00008488"/>
    </source>
</evidence>
<protein>
    <submittedName>
        <fullName evidence="9">Hemolysin III</fullName>
    </submittedName>
</protein>
<dbReference type="RefSeq" id="WP_144886705.1">
    <property type="nucleotide sequence ID" value="NZ_VLLE01000004.1"/>
</dbReference>
<feature type="transmembrane region" description="Helical" evidence="8">
    <location>
        <begin position="160"/>
        <end position="181"/>
    </location>
</feature>
<keyword evidence="7" id="KW-0479">Metal-binding</keyword>
<feature type="transmembrane region" description="Helical" evidence="8">
    <location>
        <begin position="107"/>
        <end position="127"/>
    </location>
</feature>
<evidence type="ECO:0000256" key="4">
    <source>
        <dbReference type="ARBA" id="ARBA00022692"/>
    </source>
</evidence>
<keyword evidence="3" id="KW-1003">Cell membrane</keyword>
<feature type="transmembrane region" description="Helical" evidence="8">
    <location>
        <begin position="134"/>
        <end position="154"/>
    </location>
</feature>
<evidence type="ECO:0000313" key="10">
    <source>
        <dbReference type="Proteomes" id="UP000316167"/>
    </source>
</evidence>
<name>A0A562SJS5_9BACT</name>
<dbReference type="InterPro" id="IPR004254">
    <property type="entry name" value="AdipoR/HlyIII-related"/>
</dbReference>
<dbReference type="InterPro" id="IPR005744">
    <property type="entry name" value="Hy-lIII"/>
</dbReference>
<feature type="transmembrane region" description="Helical" evidence="8">
    <location>
        <begin position="42"/>
        <end position="67"/>
    </location>
</feature>
<evidence type="ECO:0000256" key="1">
    <source>
        <dbReference type="ARBA" id="ARBA00004651"/>
    </source>
</evidence>
<dbReference type="EMBL" id="VLLE01000004">
    <property type="protein sequence ID" value="TWI81509.1"/>
    <property type="molecule type" value="Genomic_DNA"/>
</dbReference>
<dbReference type="NCBIfam" id="TIGR01065">
    <property type="entry name" value="hlyIII"/>
    <property type="match status" value="1"/>
</dbReference>
<evidence type="ECO:0000256" key="5">
    <source>
        <dbReference type="ARBA" id="ARBA00022989"/>
    </source>
</evidence>
<feature type="binding site" evidence="7">
    <location>
        <position position="66"/>
    </location>
    <ligand>
        <name>Zn(2+)</name>
        <dbReference type="ChEBI" id="CHEBI:29105"/>
    </ligand>
</feature>
<dbReference type="PANTHER" id="PTHR20855">
    <property type="entry name" value="ADIPOR/PROGESTIN RECEPTOR-RELATED"/>
    <property type="match status" value="1"/>
</dbReference>
<dbReference type="PANTHER" id="PTHR20855:SF3">
    <property type="entry name" value="LD03007P"/>
    <property type="match status" value="1"/>
</dbReference>
<evidence type="ECO:0000256" key="7">
    <source>
        <dbReference type="PIRSR" id="PIRSR604254-1"/>
    </source>
</evidence>
<dbReference type="GO" id="GO:0140911">
    <property type="term" value="F:pore-forming activity"/>
    <property type="evidence" value="ECO:0007669"/>
    <property type="project" value="InterPro"/>
</dbReference>
<evidence type="ECO:0000256" key="6">
    <source>
        <dbReference type="ARBA" id="ARBA00023136"/>
    </source>
</evidence>
<keyword evidence="5 8" id="KW-1133">Transmembrane helix</keyword>
<reference evidence="9 10" key="1">
    <citation type="journal article" date="2015" name="Stand. Genomic Sci.">
        <title>Genomic Encyclopedia of Bacterial and Archaeal Type Strains, Phase III: the genomes of soil and plant-associated and newly described type strains.</title>
        <authorList>
            <person name="Whitman W.B."/>
            <person name="Woyke T."/>
            <person name="Klenk H.P."/>
            <person name="Zhou Y."/>
            <person name="Lilburn T.G."/>
            <person name="Beck B.J."/>
            <person name="De Vos P."/>
            <person name="Vandamme P."/>
            <person name="Eisen J.A."/>
            <person name="Garrity G."/>
            <person name="Hugenholtz P."/>
            <person name="Kyrpides N.C."/>
        </authorList>
    </citation>
    <scope>NUCLEOTIDE SEQUENCE [LARGE SCALE GENOMIC DNA]</scope>
    <source>
        <strain evidence="9 10">CGMCC 1.7271</strain>
    </source>
</reference>
<feature type="binding site" evidence="7">
    <location>
        <position position="192"/>
    </location>
    <ligand>
        <name>Zn(2+)</name>
        <dbReference type="ChEBI" id="CHEBI:29105"/>
    </ligand>
</feature>
<comment type="subcellular location">
    <subcellularLocation>
        <location evidence="1">Cell membrane</location>
        <topology evidence="1">Multi-pass membrane protein</topology>
    </subcellularLocation>
</comment>
<sequence length="210" mass="23615">MKDEHSSLKLEIANSITHGIGILFGLAALPVLSALAVTKNHMVAVVGAAVYGFCFLLLFTFSTLYHAFQNPRVKRVLNIFDHISIYFLIAGTYTPFLLNYMMNTTGITLLSVLWGLTLVGIVFKLFFTGRFNYASTAVYIGMGWILLFGGRSFFTVIPWPVLTMIIIGGLLYTVGTLFYLWEKLYYHHVIWHLFVLAAAICHYVAVLLMI</sequence>
<comment type="caution">
    <text evidence="9">The sequence shown here is derived from an EMBL/GenBank/DDBJ whole genome shotgun (WGS) entry which is preliminary data.</text>
</comment>
<gene>
    <name evidence="9" type="ORF">IQ13_2527</name>
</gene>
<keyword evidence="7" id="KW-0862">Zinc</keyword>
<keyword evidence="4 8" id="KW-0812">Transmembrane</keyword>